<dbReference type="AlphaFoldDB" id="A0A3S0KSW2"/>
<protein>
    <submittedName>
        <fullName evidence="2">Uncharacterized protein</fullName>
    </submittedName>
</protein>
<name>A0A3S0KSW2_9GAMM</name>
<reference evidence="2 3" key="1">
    <citation type="submission" date="2018-12" db="EMBL/GenBank/DDBJ databases">
        <authorList>
            <person name="Yu L."/>
        </authorList>
    </citation>
    <scope>NUCLEOTIDE SEQUENCE [LARGE SCALE GENOMIC DNA]</scope>
    <source>
        <strain evidence="2 3">HAW-EB2</strain>
    </source>
</reference>
<evidence type="ECO:0000313" key="3">
    <source>
        <dbReference type="Proteomes" id="UP000267448"/>
    </source>
</evidence>
<proteinExistence type="predicted"/>
<comment type="caution">
    <text evidence="2">The sequence shown here is derived from an EMBL/GenBank/DDBJ whole genome shotgun (WGS) entry which is preliminary data.</text>
</comment>
<keyword evidence="1" id="KW-1133">Transmembrane helix</keyword>
<dbReference type="RefSeq" id="WP_126522951.1">
    <property type="nucleotide sequence ID" value="NZ_RXNU01000016.1"/>
</dbReference>
<evidence type="ECO:0000256" key="1">
    <source>
        <dbReference type="SAM" id="Phobius"/>
    </source>
</evidence>
<accession>A0A3S0KSW2</accession>
<feature type="transmembrane region" description="Helical" evidence="1">
    <location>
        <begin position="255"/>
        <end position="272"/>
    </location>
</feature>
<keyword evidence="3" id="KW-1185">Reference proteome</keyword>
<keyword evidence="1" id="KW-0812">Transmembrane</keyword>
<keyword evidence="1" id="KW-0472">Membrane</keyword>
<dbReference type="Proteomes" id="UP000267448">
    <property type="component" value="Unassembled WGS sequence"/>
</dbReference>
<evidence type="ECO:0000313" key="2">
    <source>
        <dbReference type="EMBL" id="RTR37025.1"/>
    </source>
</evidence>
<feature type="transmembrane region" description="Helical" evidence="1">
    <location>
        <begin position="227"/>
        <end position="249"/>
    </location>
</feature>
<organism evidence="2 3">
    <name type="scientific">Shewanella canadensis</name>
    <dbReference type="NCBI Taxonomy" id="271096"/>
    <lineage>
        <taxon>Bacteria</taxon>
        <taxon>Pseudomonadati</taxon>
        <taxon>Pseudomonadota</taxon>
        <taxon>Gammaproteobacteria</taxon>
        <taxon>Alteromonadales</taxon>
        <taxon>Shewanellaceae</taxon>
        <taxon>Shewanella</taxon>
    </lineage>
</organism>
<sequence length="441" mass="51182">MLSLSIADQYHLKISVEIPPELKSLQWKVFFFFPAKLVQHSDSMSSALFYRNLLQQQKLVKLETVTHQGIEHDLLVLRQTAYAVAKVNKTLYRSALADLVAASLEMLTEKSGNELLDFATYLDKFHQAHDDEERLSQRKLFKLADHLLLYHYHQALLKAKHCATKEERAQYSLRIKNLTAYAESENHKLTHDSEFGREKLLDRLQLAQRILNRPYQLRRKMMNSGMLAEQLIFGFAAAFAMAFATAAAFITQRAFGNFSTPFFFSLVLSYIFKDRIKELGRNYLMEKYFAHYFQHHYRFYKGNESEIVFDAKETLYRQNSANMQGLLKRVRKAFSSSDSSAFKEALVYQRSYTAHVKKQQEASCKFVDNLTLNLSGRLRSLPRVIRRHWKEADRNIQAVNVEQVHPVYLAFEVKTDAGSSHKIYKLTASRKGIHALLEAVD</sequence>
<dbReference type="OrthoDB" id="366465at2"/>
<gene>
    <name evidence="2" type="ORF">EKG38_21300</name>
</gene>
<dbReference type="EMBL" id="RXNU01000016">
    <property type="protein sequence ID" value="RTR37025.1"/>
    <property type="molecule type" value="Genomic_DNA"/>
</dbReference>